<proteinExistence type="inferred from homology"/>
<name>A0ABR1C479_NECAM</name>
<dbReference type="InterPro" id="IPR029048">
    <property type="entry name" value="HSP70_C_sf"/>
</dbReference>
<dbReference type="CDD" id="cd10230">
    <property type="entry name" value="ASKHA_NBD_HSP70_HYOU1"/>
    <property type="match status" value="1"/>
</dbReference>
<evidence type="ECO:0000313" key="9">
    <source>
        <dbReference type="Proteomes" id="UP001303046"/>
    </source>
</evidence>
<feature type="transmembrane region" description="Helical" evidence="6">
    <location>
        <begin position="190"/>
        <end position="209"/>
    </location>
</feature>
<dbReference type="Gene3D" id="3.30.30.30">
    <property type="match status" value="1"/>
</dbReference>
<dbReference type="PANTHER" id="PTHR45639:SF9">
    <property type="entry name" value="HYPOXIA UP-REGULATED PROTEIN 1"/>
    <property type="match status" value="1"/>
</dbReference>
<dbReference type="InterPro" id="IPR013126">
    <property type="entry name" value="Hsp_70_fam"/>
</dbReference>
<keyword evidence="9" id="KW-1185">Reference proteome</keyword>
<gene>
    <name evidence="8" type="primary">Necator_chrII.g5013</name>
    <name evidence="8" type="ORF">RB195_017221</name>
</gene>
<evidence type="ECO:0000256" key="4">
    <source>
        <dbReference type="SAM" id="Coils"/>
    </source>
</evidence>
<feature type="region of interest" description="Disordered" evidence="5">
    <location>
        <begin position="1109"/>
        <end position="1185"/>
    </location>
</feature>
<reference evidence="8 9" key="1">
    <citation type="submission" date="2023-08" db="EMBL/GenBank/DDBJ databases">
        <title>A Necator americanus chromosomal reference genome.</title>
        <authorList>
            <person name="Ilik V."/>
            <person name="Petrzelkova K.J."/>
            <person name="Pardy F."/>
            <person name="Fuh T."/>
            <person name="Niatou-Singa F.S."/>
            <person name="Gouil Q."/>
            <person name="Baker L."/>
            <person name="Ritchie M.E."/>
            <person name="Jex A.R."/>
            <person name="Gazzola D."/>
            <person name="Li H."/>
            <person name="Toshio Fujiwara R."/>
            <person name="Zhan B."/>
            <person name="Aroian R.V."/>
            <person name="Pafco B."/>
            <person name="Schwarz E.M."/>
        </authorList>
    </citation>
    <scope>NUCLEOTIDE SEQUENCE [LARGE SCALE GENOMIC DNA]</scope>
    <source>
        <strain evidence="8 9">Aroian</strain>
        <tissue evidence="8">Whole animal</tissue>
    </source>
</reference>
<comment type="similarity">
    <text evidence="1">Belongs to the heat shock protein 70 family.</text>
</comment>
<comment type="caution">
    <text evidence="8">The sequence shown here is derived from an EMBL/GenBank/DDBJ whole genome shotgun (WGS) entry which is preliminary data.</text>
</comment>
<evidence type="ECO:0000256" key="3">
    <source>
        <dbReference type="ARBA" id="ARBA00022840"/>
    </source>
</evidence>
<keyword evidence="4" id="KW-0175">Coiled coil</keyword>
<dbReference type="SUPFAM" id="SSF53067">
    <property type="entry name" value="Actin-like ATPase domain"/>
    <property type="match status" value="2"/>
</dbReference>
<evidence type="ECO:0000259" key="7">
    <source>
        <dbReference type="Pfam" id="PF05303"/>
    </source>
</evidence>
<feature type="coiled-coil region" evidence="4">
    <location>
        <begin position="908"/>
        <end position="948"/>
    </location>
</feature>
<accession>A0ABR1C479</accession>
<dbReference type="SUPFAM" id="SSF103107">
    <property type="entry name" value="Hypothetical protein c14orf129, hspc210"/>
    <property type="match status" value="1"/>
</dbReference>
<dbReference type="Pfam" id="PF00012">
    <property type="entry name" value="HSP70"/>
    <property type="match status" value="1"/>
</dbReference>
<evidence type="ECO:0000256" key="2">
    <source>
        <dbReference type="ARBA" id="ARBA00022741"/>
    </source>
</evidence>
<feature type="compositionally biased region" description="Basic and acidic residues" evidence="5">
    <location>
        <begin position="811"/>
        <end position="885"/>
    </location>
</feature>
<feature type="region of interest" description="Disordered" evidence="5">
    <location>
        <begin position="771"/>
        <end position="886"/>
    </location>
</feature>
<dbReference type="Gene3D" id="3.30.420.40">
    <property type="match status" value="2"/>
</dbReference>
<dbReference type="Gene3D" id="3.30.2280.10">
    <property type="entry name" value="Hypothetical protein (hspc210)"/>
    <property type="match status" value="1"/>
</dbReference>
<dbReference type="Gene3D" id="3.90.640.10">
    <property type="entry name" value="Actin, Chain A, domain 4"/>
    <property type="match status" value="1"/>
</dbReference>
<evidence type="ECO:0000256" key="6">
    <source>
        <dbReference type="SAM" id="Phobius"/>
    </source>
</evidence>
<organism evidence="8 9">
    <name type="scientific">Necator americanus</name>
    <name type="common">Human hookworm</name>
    <dbReference type="NCBI Taxonomy" id="51031"/>
    <lineage>
        <taxon>Eukaryota</taxon>
        <taxon>Metazoa</taxon>
        <taxon>Ecdysozoa</taxon>
        <taxon>Nematoda</taxon>
        <taxon>Chromadorea</taxon>
        <taxon>Rhabditida</taxon>
        <taxon>Rhabditina</taxon>
        <taxon>Rhabditomorpha</taxon>
        <taxon>Strongyloidea</taxon>
        <taxon>Ancylostomatidae</taxon>
        <taxon>Bunostominae</taxon>
        <taxon>Necator</taxon>
    </lineage>
</organism>
<protein>
    <recommendedName>
        <fullName evidence="7">GSKIP domain-containing protein</fullName>
    </recommendedName>
</protein>
<feature type="region of interest" description="Disordered" evidence="5">
    <location>
        <begin position="1"/>
        <end position="31"/>
    </location>
</feature>
<dbReference type="SUPFAM" id="SSF100934">
    <property type="entry name" value="Heat shock protein 70kD (HSP70), C-terminal subdomain"/>
    <property type="match status" value="1"/>
</dbReference>
<keyword evidence="6" id="KW-0812">Transmembrane</keyword>
<keyword evidence="6" id="KW-1133">Transmembrane helix</keyword>
<evidence type="ECO:0000313" key="8">
    <source>
        <dbReference type="EMBL" id="KAK6733339.1"/>
    </source>
</evidence>
<keyword evidence="6" id="KW-0472">Membrane</keyword>
<sequence length="1185" mass="134441">MRKIWRHMTNTTSNNESNTYSQLASTKTPPTTPVIPPVSVVRNGNPVLCDCDVRSQLEEEAIAAVREFSYAVHSVCISEMLPRTSELLFLNLTTLEQVTYCIELTGKGWRIASNRADCMNGDFRQLHMHTKYFESLNQLLDTVSPSYRQRFGGNLNFVIISQFSCCYNAIIALKKHAFSSFRKTGKMGDVRWRMLSLAAVVVWMIAMPVDCSFGAMSIDLGSQFLKVGLIKPGVPMEIVLNKESHRKTPNLLSIRNGERLFGDAAQGIAVRYPSSVYGHLLDLVAKHIDHPSVEIFRQRFPHLKVHKHVNESTVVFPIGETNYPVETLLAMMLTNVREFTEAFAEMSIRDVVISVPAYFTQAERMVIEKAAEIAKLNLLQLINDGTAAALNYGVFRRKEITEKPQRLLIYDMGAGKTVATLVEYKIGKVKHGKEPKVTVLGIGFDRTLGGLEMTLRLRDLLVRKFNEHYKSKKDITSSERAMAKLFKEAERLKQVLSANVDHYAQIESVHEDIDMRVHVTREEFNSLISDLLSRMTVPVDQALKMAELTLDQVDQVVLMGAGTRVPKVQEELQKFIGSKELGRFLNTDEAIAMGALFQAAHLSKGFKVKPFGIEELVIFPIQVNFISKQKQENGEIVEKPITRHICQLKSKYPTTKKIITFTSYTDDFSFDLNYSGLKHFNEQQIREFDSLVSHLTTVSVSGVGKALEEKHKPEQTEFVGVKVAFQLDLSGILRIEKAEVVIQRKSQGVVESGGDGAGLLSSITKTISGFFSSKTEEGEPTESDDKKDDEAAETVTTEEKPTSAEDTPSSDEEKTTSEEKETKAGGKDEGEKKEQTEEKKDEEKKEGEDETKEKVSKEKTEKGKDPQKKNITETASTKEKSKIPEVSKVSLKTKQTYTTAHLMSKTDVAEAKKILEQFEKRERNARERAAAENELEGYAFEVSQLMEEESYMKHSTEKERNKITEQVKQIRTWLEDETTPETKTSEFTKRHMTLKGLVRPIKKRVEEEQTLAPALNNLESMLNSSKIMAKMGGDDEKSLFNKSDAEAFGKKLEKLEKWLNEEKEALAKRQPHEDPVLMTSEVNTKLKYLDRELNAFMKKMKQTRIKDVEEMLKQKEEDKEQKNEESKEGGKKDEEKSKKEEEKKEDKASRSEEQKEQEKANETPKEKMTEEVVNDTKNKADKVEL</sequence>
<dbReference type="InterPro" id="IPR029047">
    <property type="entry name" value="HSP70_peptide-bd_sf"/>
</dbReference>
<feature type="domain" description="GSKIP" evidence="7">
    <location>
        <begin position="58"/>
        <end position="155"/>
    </location>
</feature>
<keyword evidence="2" id="KW-0547">Nucleotide-binding</keyword>
<dbReference type="InterPro" id="IPR023231">
    <property type="entry name" value="GSKIP_dom_sf"/>
</dbReference>
<dbReference type="InterPro" id="IPR007967">
    <property type="entry name" value="GSKIP_dom"/>
</dbReference>
<dbReference type="Gene3D" id="1.20.1270.10">
    <property type="match status" value="1"/>
</dbReference>
<dbReference type="Pfam" id="PF05303">
    <property type="entry name" value="GSKIP_dom"/>
    <property type="match status" value="1"/>
</dbReference>
<feature type="compositionally biased region" description="Low complexity" evidence="5">
    <location>
        <begin position="9"/>
        <end position="19"/>
    </location>
</feature>
<dbReference type="EMBL" id="JAVFWL010000002">
    <property type="protein sequence ID" value="KAK6733339.1"/>
    <property type="molecule type" value="Genomic_DNA"/>
</dbReference>
<evidence type="ECO:0000256" key="5">
    <source>
        <dbReference type="SAM" id="MobiDB-lite"/>
    </source>
</evidence>
<keyword evidence="3" id="KW-0067">ATP-binding</keyword>
<dbReference type="PANTHER" id="PTHR45639">
    <property type="entry name" value="HSC70CB, ISOFORM G-RELATED"/>
    <property type="match status" value="1"/>
</dbReference>
<dbReference type="InterPro" id="IPR043129">
    <property type="entry name" value="ATPase_NBD"/>
</dbReference>
<dbReference type="Proteomes" id="UP001303046">
    <property type="component" value="Unassembled WGS sequence"/>
</dbReference>
<dbReference type="PRINTS" id="PR00301">
    <property type="entry name" value="HEATSHOCK70"/>
</dbReference>
<dbReference type="Gene3D" id="2.60.34.10">
    <property type="entry name" value="Substrate Binding Domain Of DNAk, Chain A, domain 1"/>
    <property type="match status" value="1"/>
</dbReference>
<evidence type="ECO:0000256" key="1">
    <source>
        <dbReference type="ARBA" id="ARBA00007381"/>
    </source>
</evidence>